<gene>
    <name evidence="1" type="ORF">TRUGW13939_09116</name>
</gene>
<evidence type="ECO:0000313" key="1">
    <source>
        <dbReference type="EMBL" id="QKX61960.1"/>
    </source>
</evidence>
<dbReference type="KEGG" id="trg:TRUGW13939_09116"/>
<name>A0A7H8R6G6_TALRU</name>
<dbReference type="Proteomes" id="UP000509510">
    <property type="component" value="Chromosome V"/>
</dbReference>
<dbReference type="AlphaFoldDB" id="A0A7H8R6G6"/>
<keyword evidence="2" id="KW-1185">Reference proteome</keyword>
<dbReference type="EMBL" id="CP055902">
    <property type="protein sequence ID" value="QKX61960.1"/>
    <property type="molecule type" value="Genomic_DNA"/>
</dbReference>
<protein>
    <submittedName>
        <fullName evidence="1">Uncharacterized protein</fullName>
    </submittedName>
</protein>
<sequence length="221" mass="24135">MAATSSAKPQILLISLDLQPWFDDMYSSLIDQLHDKATIQRARKGHSAIRRLSDDPPKAVLVTDAAITTKRYANVWDALLAYVRDGGIAVCMGLFSSFVPPLKIKPFFQKTGLPWEAGSYHRTTVVLDKDNVPVDAVDFLAESYSQKAVFLKNVDNSVAWYRQNGDSVIESSVFPPTHVEDISEVPIALANVGEGKLGYIGDVNTEEPSNAAILAMCGLHG</sequence>
<accession>A0A7H8R6G6</accession>
<organism evidence="1 2">
    <name type="scientific">Talaromyces rugulosus</name>
    <name type="common">Penicillium rugulosum</name>
    <dbReference type="NCBI Taxonomy" id="121627"/>
    <lineage>
        <taxon>Eukaryota</taxon>
        <taxon>Fungi</taxon>
        <taxon>Dikarya</taxon>
        <taxon>Ascomycota</taxon>
        <taxon>Pezizomycotina</taxon>
        <taxon>Eurotiomycetes</taxon>
        <taxon>Eurotiomycetidae</taxon>
        <taxon>Eurotiales</taxon>
        <taxon>Trichocomaceae</taxon>
        <taxon>Talaromyces</taxon>
        <taxon>Talaromyces sect. Islandici</taxon>
    </lineage>
</organism>
<dbReference type="RefSeq" id="XP_035348134.1">
    <property type="nucleotide sequence ID" value="XM_035492241.1"/>
</dbReference>
<evidence type="ECO:0000313" key="2">
    <source>
        <dbReference type="Proteomes" id="UP000509510"/>
    </source>
</evidence>
<reference evidence="2" key="1">
    <citation type="submission" date="2020-06" db="EMBL/GenBank/DDBJ databases">
        <title>A chromosome-scale genome assembly of Talaromyces rugulosus W13939.</title>
        <authorList>
            <person name="Wang B."/>
            <person name="Guo L."/>
            <person name="Ye K."/>
            <person name="Wang L."/>
        </authorList>
    </citation>
    <scope>NUCLEOTIDE SEQUENCE [LARGE SCALE GENOMIC DNA]</scope>
    <source>
        <strain evidence="2">W13939</strain>
    </source>
</reference>
<dbReference type="GeneID" id="55996600"/>
<proteinExistence type="predicted"/>
<dbReference type="OrthoDB" id="245563at2759"/>